<dbReference type="EMBL" id="CP013023">
    <property type="protein sequence ID" value="ANF97162.1"/>
    <property type="molecule type" value="Genomic_DNA"/>
</dbReference>
<name>A0A172ZID8_9BACL</name>
<proteinExistence type="predicted"/>
<dbReference type="Proteomes" id="UP000078148">
    <property type="component" value="Chromosome"/>
</dbReference>
<evidence type="ECO:0000313" key="2">
    <source>
        <dbReference type="Proteomes" id="UP000078148"/>
    </source>
</evidence>
<sequence>MKLTMDYIRGYLQGVAQLNMMDNCALDYDLDEIPATGTLVESVCAYMQLTPDRVSLDRLQNWPDHLLQMLPGWLYYRWRSADVDQQGAMPFDQEHGSRHFLHILKEGLSNQGNVVTVFKVTSTPDSFYELEWDDYLFFTNGKLYLLHFGMSD</sequence>
<reference evidence="2" key="1">
    <citation type="submission" date="2015-10" db="EMBL/GenBank/DDBJ databases">
        <title>Genome of Paenibacillus bovis sp. nov.</title>
        <authorList>
            <person name="Wu Z."/>
            <person name="Gao C."/>
            <person name="Liu Z."/>
            <person name="Zheng H."/>
        </authorList>
    </citation>
    <scope>NUCLEOTIDE SEQUENCE [LARGE SCALE GENOMIC DNA]</scope>
    <source>
        <strain evidence="2">BD3526</strain>
    </source>
</reference>
<dbReference type="AlphaFoldDB" id="A0A172ZID8"/>
<protein>
    <submittedName>
        <fullName evidence="1">Uncharacterized protein</fullName>
    </submittedName>
</protein>
<dbReference type="RefSeq" id="WP_060535278.1">
    <property type="nucleotide sequence ID" value="NZ_CP013023.1"/>
</dbReference>
<keyword evidence="2" id="KW-1185">Reference proteome</keyword>
<accession>A0A172ZID8</accession>
<dbReference type="OrthoDB" id="2595518at2"/>
<gene>
    <name evidence="1" type="ORF">AR543_14905</name>
</gene>
<reference evidence="1 2" key="2">
    <citation type="journal article" date="2016" name="Int. J. Syst. Evol. Microbiol.">
        <title>Paenibacillus bovis sp. nov., isolated from raw yak (Bos grunniens) milk.</title>
        <authorList>
            <person name="Gao C."/>
            <person name="Han J."/>
            <person name="Liu Z."/>
            <person name="Xu X."/>
            <person name="Hang F."/>
            <person name="Wu Z."/>
        </authorList>
    </citation>
    <scope>NUCLEOTIDE SEQUENCE [LARGE SCALE GENOMIC DNA]</scope>
    <source>
        <strain evidence="1 2">BD3526</strain>
    </source>
</reference>
<evidence type="ECO:0000313" key="1">
    <source>
        <dbReference type="EMBL" id="ANF97162.1"/>
    </source>
</evidence>
<organism evidence="1 2">
    <name type="scientific">Paenibacillus bovis</name>
    <dbReference type="NCBI Taxonomy" id="1616788"/>
    <lineage>
        <taxon>Bacteria</taxon>
        <taxon>Bacillati</taxon>
        <taxon>Bacillota</taxon>
        <taxon>Bacilli</taxon>
        <taxon>Bacillales</taxon>
        <taxon>Paenibacillaceae</taxon>
        <taxon>Paenibacillus</taxon>
    </lineage>
</organism>
<dbReference type="KEGG" id="pbv:AR543_14905"/>